<evidence type="ECO:0000256" key="1">
    <source>
        <dbReference type="SAM" id="Phobius"/>
    </source>
</evidence>
<proteinExistence type="predicted"/>
<feature type="transmembrane region" description="Helical" evidence="1">
    <location>
        <begin position="7"/>
        <end position="26"/>
    </location>
</feature>
<organism evidence="2">
    <name type="scientific">Lactococcus lactis subsp. cremoris</name>
    <name type="common">Streptococcus cremoris</name>
    <dbReference type="NCBI Taxonomy" id="1359"/>
    <lineage>
        <taxon>Bacteria</taxon>
        <taxon>Bacillati</taxon>
        <taxon>Bacillota</taxon>
        <taxon>Bacilli</taxon>
        <taxon>Lactobacillales</taxon>
        <taxon>Streptococcaceae</taxon>
        <taxon>Lactococcus</taxon>
    </lineage>
</organism>
<accession>Q83VE2</accession>
<geneLocation type="plasmid" evidence="2">
    <name>pCI658</name>
</geneLocation>
<dbReference type="AlphaFoldDB" id="Q83VE2"/>
<keyword evidence="1" id="KW-1133">Transmembrane helix</keyword>
<gene>
    <name evidence="2" type="primary">epsU</name>
</gene>
<feature type="transmembrane region" description="Helical" evidence="1">
    <location>
        <begin position="118"/>
        <end position="136"/>
    </location>
</feature>
<protein>
    <submittedName>
        <fullName evidence="2">EpsU</fullName>
    </submittedName>
</protein>
<reference evidence="2" key="1">
    <citation type="journal article" date="2003" name="Plasmid">
        <title>Molecular organization of exopolysaccharide (EPS) encoding genes on the lactococcal bacteriophage adsorption blocking plasmid, pCI658.</title>
        <authorList>
            <person name="Forde A."/>
            <person name="Fitzgerald G.F."/>
        </authorList>
    </citation>
    <scope>NUCLEOTIDE SEQUENCE</scope>
    <source>
        <strain evidence="2">HO2</strain>
        <plasmid evidence="2">pCI658</plasmid>
    </source>
</reference>
<feature type="transmembrane region" description="Helical" evidence="1">
    <location>
        <begin position="67"/>
        <end position="86"/>
    </location>
</feature>
<name>Q83VE2_LACLC</name>
<keyword evidence="2" id="KW-0614">Plasmid</keyword>
<evidence type="ECO:0000313" key="2">
    <source>
        <dbReference type="EMBL" id="AAP32733.1"/>
    </source>
</evidence>
<sequence>MKCKDEYTFFRTVCFAATVLALIYAVNLLQNPTLLTSDTVIGIRQDVGKEQFILLVATVFLATKKHIFSPKVQLILLGLIGGIFALQFSRTAYGTLAIIALVLFIQAGKLTVSLVKKIGLILFAVVIFWNILPNNLTTDFMMRIMRSLTEVSADETFKTLQDIQSNWRGYENYIVMKEVFEEGNFLNTLMGYGFGKKASLFGYVVNLGGNDFSNISTFHNTRIAS</sequence>
<keyword evidence="1" id="KW-0472">Membrane</keyword>
<keyword evidence="1" id="KW-0812">Transmembrane</keyword>
<dbReference type="EMBL" id="AF142639">
    <property type="protein sequence ID" value="AAP32733.1"/>
    <property type="molecule type" value="Genomic_DNA"/>
</dbReference>
<feature type="transmembrane region" description="Helical" evidence="1">
    <location>
        <begin position="93"/>
        <end position="112"/>
    </location>
</feature>